<evidence type="ECO:0000256" key="4">
    <source>
        <dbReference type="ARBA" id="ARBA00022771"/>
    </source>
</evidence>
<dbReference type="PANTHER" id="PTHR45944:SF6">
    <property type="entry name" value="HIVEP ZINC FINGER 3A"/>
    <property type="match status" value="1"/>
</dbReference>
<evidence type="ECO:0000313" key="11">
    <source>
        <dbReference type="EMBL" id="KAK3508327.1"/>
    </source>
</evidence>
<keyword evidence="8" id="KW-0539">Nucleus</keyword>
<dbReference type="InterPro" id="IPR036397">
    <property type="entry name" value="RNaseH_sf"/>
</dbReference>
<evidence type="ECO:0000256" key="5">
    <source>
        <dbReference type="ARBA" id="ARBA00022833"/>
    </source>
</evidence>
<evidence type="ECO:0000256" key="2">
    <source>
        <dbReference type="ARBA" id="ARBA00022723"/>
    </source>
</evidence>
<feature type="compositionally biased region" description="Polar residues" evidence="9">
    <location>
        <begin position="86"/>
        <end position="117"/>
    </location>
</feature>
<dbReference type="InterPro" id="IPR051969">
    <property type="entry name" value="Zinc-finger_DNA-bd_regulators"/>
</dbReference>
<evidence type="ECO:0000256" key="8">
    <source>
        <dbReference type="ARBA" id="ARBA00023242"/>
    </source>
</evidence>
<accession>A0AAE0PUJ4</accession>
<reference evidence="11" key="1">
    <citation type="submission" date="2023-06" db="EMBL/GenBank/DDBJ databases">
        <title>Male Hemibagrus guttatus genome.</title>
        <authorList>
            <person name="Bian C."/>
        </authorList>
    </citation>
    <scope>NUCLEOTIDE SEQUENCE</scope>
    <source>
        <strain evidence="11">Male_cb2023</strain>
        <tissue evidence="11">Muscle</tissue>
    </source>
</reference>
<sequence>MKSKAHGKRCPEGTTPGPVLSEPDTEEGGGAEESFVAPEVAEEHQFSDAEDTDEEDDDNEEADEETSQSSASSVKISVCSKGPGCQSASNPEALVKTNQTPEPRQLSPNTSSYVETTTAAKSSSPVCSLSPGLHSSSGCPCSPQRDVSLLRCLSPRLSLSPSPCQSSLSPSTRSVSPFSLRHLSPIRAISPICPKSPSSPQSSNFGASVTVQQRVCRHQDLINSSTNTVNSKGKLEKTSRAQRREHQAELLFFRHGQAREGQRVLSHLPLHSQPQTPSSSLSLMIPIGGIQMVQIPTISSGLHQDLAPAHTAKSTKSWLNDHGVGVLDWPANSPDLNPIENLWGIVKRKMRNKRPKNADELTATVKETWASIPPQQCHKLITSMPRPIEAVIKAKGAPTKY</sequence>
<dbReference type="GO" id="GO:0008270">
    <property type="term" value="F:zinc ion binding"/>
    <property type="evidence" value="ECO:0007669"/>
    <property type="project" value="UniProtKB-KW"/>
</dbReference>
<feature type="region of interest" description="Disordered" evidence="9">
    <location>
        <begin position="1"/>
        <end position="117"/>
    </location>
</feature>
<dbReference type="AlphaFoldDB" id="A0AAE0PUJ4"/>
<dbReference type="EMBL" id="JAUCMX010000028">
    <property type="protein sequence ID" value="KAK3508327.1"/>
    <property type="molecule type" value="Genomic_DNA"/>
</dbReference>
<keyword evidence="4" id="KW-0863">Zinc-finger</keyword>
<protein>
    <recommendedName>
        <fullName evidence="10">Tc1-like transposase DDE domain-containing protein</fullName>
    </recommendedName>
</protein>
<evidence type="ECO:0000256" key="1">
    <source>
        <dbReference type="ARBA" id="ARBA00004123"/>
    </source>
</evidence>
<evidence type="ECO:0000256" key="9">
    <source>
        <dbReference type="SAM" id="MobiDB-lite"/>
    </source>
</evidence>
<keyword evidence="5" id="KW-0862">Zinc</keyword>
<organism evidence="11 12">
    <name type="scientific">Hemibagrus guttatus</name>
    <dbReference type="NCBI Taxonomy" id="175788"/>
    <lineage>
        <taxon>Eukaryota</taxon>
        <taxon>Metazoa</taxon>
        <taxon>Chordata</taxon>
        <taxon>Craniata</taxon>
        <taxon>Vertebrata</taxon>
        <taxon>Euteleostomi</taxon>
        <taxon>Actinopterygii</taxon>
        <taxon>Neopterygii</taxon>
        <taxon>Teleostei</taxon>
        <taxon>Ostariophysi</taxon>
        <taxon>Siluriformes</taxon>
        <taxon>Bagridae</taxon>
        <taxon>Hemibagrus</taxon>
    </lineage>
</organism>
<dbReference type="InterPro" id="IPR038717">
    <property type="entry name" value="Tc1-like_DDE_dom"/>
</dbReference>
<dbReference type="PANTHER" id="PTHR45944">
    <property type="entry name" value="SCHNURRI, ISOFORM F"/>
    <property type="match status" value="1"/>
</dbReference>
<gene>
    <name evidence="11" type="ORF">QTP70_021482</name>
</gene>
<dbReference type="Pfam" id="PF13358">
    <property type="entry name" value="DDE_3"/>
    <property type="match status" value="1"/>
</dbReference>
<evidence type="ECO:0000259" key="10">
    <source>
        <dbReference type="Pfam" id="PF13358"/>
    </source>
</evidence>
<comment type="subcellular location">
    <subcellularLocation>
        <location evidence="1">Nucleus</location>
    </subcellularLocation>
</comment>
<keyword evidence="2" id="KW-0479">Metal-binding</keyword>
<evidence type="ECO:0000256" key="3">
    <source>
        <dbReference type="ARBA" id="ARBA00022737"/>
    </source>
</evidence>
<keyword evidence="6" id="KW-0805">Transcription regulation</keyword>
<evidence type="ECO:0000256" key="7">
    <source>
        <dbReference type="ARBA" id="ARBA00023163"/>
    </source>
</evidence>
<evidence type="ECO:0000313" key="12">
    <source>
        <dbReference type="Proteomes" id="UP001274896"/>
    </source>
</evidence>
<feature type="compositionally biased region" description="Low complexity" evidence="9">
    <location>
        <begin position="67"/>
        <end position="81"/>
    </location>
</feature>
<dbReference type="GO" id="GO:0000981">
    <property type="term" value="F:DNA-binding transcription factor activity, RNA polymerase II-specific"/>
    <property type="evidence" value="ECO:0007669"/>
    <property type="project" value="TreeGrafter"/>
</dbReference>
<keyword evidence="12" id="KW-1185">Reference proteome</keyword>
<dbReference type="Proteomes" id="UP001274896">
    <property type="component" value="Unassembled WGS sequence"/>
</dbReference>
<keyword evidence="7" id="KW-0804">Transcription</keyword>
<feature type="compositionally biased region" description="Acidic residues" evidence="9">
    <location>
        <begin position="48"/>
        <end position="66"/>
    </location>
</feature>
<dbReference type="GO" id="GO:0005634">
    <property type="term" value="C:nucleus"/>
    <property type="evidence" value="ECO:0007669"/>
    <property type="project" value="UniProtKB-SubCell"/>
</dbReference>
<keyword evidence="3" id="KW-0677">Repeat</keyword>
<feature type="domain" description="Tc1-like transposase DDE" evidence="10">
    <location>
        <begin position="305"/>
        <end position="361"/>
    </location>
</feature>
<proteinExistence type="predicted"/>
<name>A0AAE0PUJ4_9TELE</name>
<dbReference type="GO" id="GO:0000978">
    <property type="term" value="F:RNA polymerase II cis-regulatory region sequence-specific DNA binding"/>
    <property type="evidence" value="ECO:0007669"/>
    <property type="project" value="TreeGrafter"/>
</dbReference>
<dbReference type="Gene3D" id="3.30.420.10">
    <property type="entry name" value="Ribonuclease H-like superfamily/Ribonuclease H"/>
    <property type="match status" value="1"/>
</dbReference>
<evidence type="ECO:0000256" key="6">
    <source>
        <dbReference type="ARBA" id="ARBA00023015"/>
    </source>
</evidence>
<comment type="caution">
    <text evidence="11">The sequence shown here is derived from an EMBL/GenBank/DDBJ whole genome shotgun (WGS) entry which is preliminary data.</text>
</comment>